<dbReference type="InterPro" id="IPR041706">
    <property type="entry name" value="YchF_N"/>
</dbReference>
<dbReference type="Pfam" id="PF01926">
    <property type="entry name" value="MMR_HSR1"/>
    <property type="match status" value="1"/>
</dbReference>
<dbReference type="Pfam" id="PF06071">
    <property type="entry name" value="YchF-GTPase_C"/>
    <property type="match status" value="1"/>
</dbReference>
<comment type="similarity">
    <text evidence="6">Belongs to the TRAFAC class OBG-HflX-like GTPase superfamily. OBG GTPase family. YchF/OLA1 subfamily.</text>
</comment>
<dbReference type="EMBL" id="CP024962">
    <property type="protein sequence ID" value="ATZ16094.1"/>
    <property type="molecule type" value="Genomic_DNA"/>
</dbReference>
<dbReference type="Gene3D" id="3.40.50.300">
    <property type="entry name" value="P-loop containing nucleotide triphosphate hydrolases"/>
    <property type="match status" value="1"/>
</dbReference>
<dbReference type="NCBIfam" id="TIGR00092">
    <property type="entry name" value="redox-regulated ATPase YchF"/>
    <property type="match status" value="1"/>
</dbReference>
<dbReference type="HAMAP" id="MF_00944">
    <property type="entry name" value="YchF_OLA1_ATPase"/>
    <property type="match status" value="1"/>
</dbReference>
<keyword evidence="4 6" id="KW-0067">ATP-binding</keyword>
<dbReference type="SUPFAM" id="SSF81271">
    <property type="entry name" value="TGS-like"/>
    <property type="match status" value="1"/>
</dbReference>
<comment type="cofactor">
    <cofactor evidence="1">
        <name>Mg(2+)</name>
        <dbReference type="ChEBI" id="CHEBI:18420"/>
    </cofactor>
</comment>
<dbReference type="GO" id="GO:0046872">
    <property type="term" value="F:metal ion binding"/>
    <property type="evidence" value="ECO:0007669"/>
    <property type="project" value="UniProtKB-KW"/>
</dbReference>
<dbReference type="Proteomes" id="UP000232222">
    <property type="component" value="Chromosome"/>
</dbReference>
<dbReference type="GO" id="GO:0043023">
    <property type="term" value="F:ribosomal large subunit binding"/>
    <property type="evidence" value="ECO:0007669"/>
    <property type="project" value="UniProtKB-UniRule"/>
</dbReference>
<evidence type="ECO:0000256" key="5">
    <source>
        <dbReference type="ARBA" id="ARBA00022842"/>
    </source>
</evidence>
<dbReference type="InterPro" id="IPR013029">
    <property type="entry name" value="YchF_C"/>
</dbReference>
<dbReference type="AlphaFoldDB" id="A0A2K8NQM8"/>
<organism evidence="7 8">
    <name type="scientific">Entomoplasma freundtii</name>
    <dbReference type="NCBI Taxonomy" id="74700"/>
    <lineage>
        <taxon>Bacteria</taxon>
        <taxon>Bacillati</taxon>
        <taxon>Mycoplasmatota</taxon>
        <taxon>Mollicutes</taxon>
        <taxon>Entomoplasmatales</taxon>
        <taxon>Entomoplasmataceae</taxon>
        <taxon>Entomoplasma</taxon>
    </lineage>
</organism>
<dbReference type="InterPro" id="IPR012676">
    <property type="entry name" value="TGS-like"/>
</dbReference>
<dbReference type="GO" id="GO:0005524">
    <property type="term" value="F:ATP binding"/>
    <property type="evidence" value="ECO:0007669"/>
    <property type="project" value="UniProtKB-UniRule"/>
</dbReference>
<keyword evidence="2" id="KW-0479">Metal-binding</keyword>
<evidence type="ECO:0000313" key="7">
    <source>
        <dbReference type="EMBL" id="ATZ16094.1"/>
    </source>
</evidence>
<dbReference type="PROSITE" id="PS51710">
    <property type="entry name" value="G_OBG"/>
    <property type="match status" value="1"/>
</dbReference>
<dbReference type="GO" id="GO:0016887">
    <property type="term" value="F:ATP hydrolysis activity"/>
    <property type="evidence" value="ECO:0007669"/>
    <property type="project" value="UniProtKB-UniRule"/>
</dbReference>
<feature type="binding site" evidence="6">
    <location>
        <begin position="12"/>
        <end position="17"/>
    </location>
    <ligand>
        <name>ATP</name>
        <dbReference type="ChEBI" id="CHEBI:30616"/>
    </ligand>
</feature>
<keyword evidence="8" id="KW-1185">Reference proteome</keyword>
<evidence type="ECO:0000256" key="6">
    <source>
        <dbReference type="HAMAP-Rule" id="MF_00944"/>
    </source>
</evidence>
<reference evidence="7 8" key="1">
    <citation type="submission" date="2017-11" db="EMBL/GenBank/DDBJ databases">
        <title>Genome sequence of Entomoplasma freundtii BARC 318 (ATCC 51999).</title>
        <authorList>
            <person name="Lo W.-S."/>
            <person name="Gasparich G.E."/>
            <person name="Kuo C.-H."/>
        </authorList>
    </citation>
    <scope>NUCLEOTIDE SEQUENCE [LARGE SCALE GENOMIC DNA]</scope>
    <source>
        <strain evidence="7 8">BARC 318</strain>
    </source>
</reference>
<evidence type="ECO:0000313" key="8">
    <source>
        <dbReference type="Proteomes" id="UP000232222"/>
    </source>
</evidence>
<dbReference type="InterPro" id="IPR027417">
    <property type="entry name" value="P-loop_NTPase"/>
</dbReference>
<evidence type="ECO:0000256" key="3">
    <source>
        <dbReference type="ARBA" id="ARBA00022741"/>
    </source>
</evidence>
<protein>
    <recommendedName>
        <fullName evidence="6">Ribosome-binding ATPase YchF</fullName>
    </recommendedName>
</protein>
<dbReference type="CDD" id="cd01900">
    <property type="entry name" value="YchF"/>
    <property type="match status" value="1"/>
</dbReference>
<keyword evidence="3 6" id="KW-0547">Nucleotide-binding</keyword>
<dbReference type="RefSeq" id="WP_100609057.1">
    <property type="nucleotide sequence ID" value="NZ_CP024962.1"/>
</dbReference>
<dbReference type="CDD" id="cd04867">
    <property type="entry name" value="TGS_YchF_OLA1"/>
    <property type="match status" value="1"/>
</dbReference>
<dbReference type="PRINTS" id="PR00326">
    <property type="entry name" value="GTP1OBG"/>
</dbReference>
<dbReference type="InterPro" id="IPR031167">
    <property type="entry name" value="G_OBG"/>
</dbReference>
<dbReference type="PANTHER" id="PTHR23305">
    <property type="entry name" value="OBG GTPASE FAMILY"/>
    <property type="match status" value="1"/>
</dbReference>
<dbReference type="InterPro" id="IPR006073">
    <property type="entry name" value="GTP-bd"/>
</dbReference>
<dbReference type="GO" id="GO:0005525">
    <property type="term" value="F:GTP binding"/>
    <property type="evidence" value="ECO:0007669"/>
    <property type="project" value="InterPro"/>
</dbReference>
<comment type="function">
    <text evidence="6">ATPase that binds to both the 70S ribosome and the 50S ribosomal subunit in a nucleotide-independent manner.</text>
</comment>
<dbReference type="GO" id="GO:0005737">
    <property type="term" value="C:cytoplasm"/>
    <property type="evidence" value="ECO:0007669"/>
    <property type="project" value="TreeGrafter"/>
</dbReference>
<evidence type="ECO:0000256" key="4">
    <source>
        <dbReference type="ARBA" id="ARBA00022840"/>
    </source>
</evidence>
<dbReference type="PROSITE" id="PS51880">
    <property type="entry name" value="TGS"/>
    <property type="match status" value="1"/>
</dbReference>
<dbReference type="SUPFAM" id="SSF52540">
    <property type="entry name" value="P-loop containing nucleoside triphosphate hydrolases"/>
    <property type="match status" value="1"/>
</dbReference>
<sequence length="366" mass="39992">MSLKVGIVGLPNVGKSTLFNAITNSSVEAANYPFATIAPNVGTVMVPDSRLDLLEKLFASKKKVAATIEFVDIAGLIAGASKGEGLGNAFLSNIRETDALVQVVRCFDDKEIMHVEGSVDPIRDLEIINLELMLADEQVIQKRLQRLAPKAKGGDKSVLGEVKLLEKLQTQLNNNQLLNSLELTDEEQKMLRGFGLLTTKPLIYVANVGEADLGNEDDNAYVQKLKEYAANQGFPVVKISAKIEAELSELEATEKLLFLQEIGATQSGLDQLIQTAYELLGLKTFFTAGPQEVHSWAFVNGMTAPQCAGIIHTDFARGFIKAEIYPFAAIEQHGSEKAVKDHGQIRLEGKTYVMQDGDVCFFKFNV</sequence>
<dbReference type="InterPro" id="IPR004396">
    <property type="entry name" value="ATPase_YchF/OLA1"/>
</dbReference>
<dbReference type="KEGG" id="efr:EFREU_v1c00670"/>
<dbReference type="FunFam" id="1.10.150.300:FF:000001">
    <property type="entry name" value="Ribosome-binding ATPase YchF"/>
    <property type="match status" value="1"/>
</dbReference>
<dbReference type="Gene3D" id="3.10.20.30">
    <property type="match status" value="1"/>
</dbReference>
<dbReference type="FunFam" id="3.10.20.30:FF:000001">
    <property type="entry name" value="Ribosome-binding ATPase YchF"/>
    <property type="match status" value="1"/>
</dbReference>
<name>A0A2K8NQM8_9MOLU</name>
<gene>
    <name evidence="7" type="primary">engD</name>
    <name evidence="6" type="synonym">ychF</name>
    <name evidence="7" type="ORF">EFREU_v1c00670</name>
</gene>
<dbReference type="Gene3D" id="1.10.150.300">
    <property type="entry name" value="TGS-like domain"/>
    <property type="match status" value="1"/>
</dbReference>
<dbReference type="OrthoDB" id="9807318at2"/>
<evidence type="ECO:0000256" key="1">
    <source>
        <dbReference type="ARBA" id="ARBA00001946"/>
    </source>
</evidence>
<dbReference type="PANTHER" id="PTHR23305:SF18">
    <property type="entry name" value="OBG-TYPE G DOMAIN-CONTAINING PROTEIN"/>
    <property type="match status" value="1"/>
</dbReference>
<dbReference type="PIRSF" id="PIRSF006641">
    <property type="entry name" value="CHP00092"/>
    <property type="match status" value="1"/>
</dbReference>
<accession>A0A2K8NQM8</accession>
<proteinExistence type="inferred from homology"/>
<dbReference type="InterPro" id="IPR012675">
    <property type="entry name" value="Beta-grasp_dom_sf"/>
</dbReference>
<evidence type="ECO:0000256" key="2">
    <source>
        <dbReference type="ARBA" id="ARBA00022723"/>
    </source>
</evidence>
<dbReference type="InterPro" id="IPR023192">
    <property type="entry name" value="TGS-like_dom_sf"/>
</dbReference>
<dbReference type="InterPro" id="IPR004095">
    <property type="entry name" value="TGS"/>
</dbReference>
<keyword evidence="5" id="KW-0460">Magnesium</keyword>